<dbReference type="PANTHER" id="PTHR37614:SF2">
    <property type="entry name" value="OS02G0121400 PROTEIN"/>
    <property type="match status" value="1"/>
</dbReference>
<evidence type="ECO:0000313" key="2">
    <source>
        <dbReference type="EMBL" id="CAH9142411.1"/>
    </source>
</evidence>
<evidence type="ECO:0000313" key="1">
    <source>
        <dbReference type="EMBL" id="CAH9118304.1"/>
    </source>
</evidence>
<dbReference type="AlphaFoldDB" id="A0AAV0E9I2"/>
<sequence length="208" mass="23674">MEESPDEIEVCKILLDLGNMFRESVCRWGCKRRRSSGGGGGGEFSARNIVKVLSPDTPLSFCPTTESDDNKHSQKRSREEWKREIEGLTHCKEMLIQQLETVRVHYDTQRLYNLKLKAMKQEEKVWLDHDDDKISQTEYFSRNNSKLSLIAAAAAAAVIDFFIPQTTRGFCEVNWASQKCSPTASISSHCWPEGLVLCAGLCKQWVRP</sequence>
<protein>
    <submittedName>
        <fullName evidence="1">Uncharacterized protein</fullName>
    </submittedName>
</protein>
<reference evidence="1" key="1">
    <citation type="submission" date="2022-07" db="EMBL/GenBank/DDBJ databases">
        <authorList>
            <person name="Macas J."/>
            <person name="Novak P."/>
            <person name="Neumann P."/>
        </authorList>
    </citation>
    <scope>NUCLEOTIDE SEQUENCE</scope>
</reference>
<dbReference type="EMBL" id="CAMAPF010001041">
    <property type="protein sequence ID" value="CAH9142411.1"/>
    <property type="molecule type" value="Genomic_DNA"/>
</dbReference>
<gene>
    <name evidence="1" type="ORF">CEPIT_LOCUS22211</name>
    <name evidence="2" type="ORF">CEPIT_LOCUS39884</name>
</gene>
<accession>A0AAV0E9I2</accession>
<keyword evidence="3" id="KW-1185">Reference proteome</keyword>
<evidence type="ECO:0000313" key="3">
    <source>
        <dbReference type="Proteomes" id="UP001152523"/>
    </source>
</evidence>
<dbReference type="PANTHER" id="PTHR37614">
    <property type="entry name" value="OS02G0121400 PROTEIN"/>
    <property type="match status" value="1"/>
</dbReference>
<proteinExistence type="predicted"/>
<name>A0AAV0E9I2_9ASTE</name>
<dbReference type="Proteomes" id="UP001152523">
    <property type="component" value="Unassembled WGS sequence"/>
</dbReference>
<organism evidence="1 3">
    <name type="scientific">Cuscuta epithymum</name>
    <dbReference type="NCBI Taxonomy" id="186058"/>
    <lineage>
        <taxon>Eukaryota</taxon>
        <taxon>Viridiplantae</taxon>
        <taxon>Streptophyta</taxon>
        <taxon>Embryophyta</taxon>
        <taxon>Tracheophyta</taxon>
        <taxon>Spermatophyta</taxon>
        <taxon>Magnoliopsida</taxon>
        <taxon>eudicotyledons</taxon>
        <taxon>Gunneridae</taxon>
        <taxon>Pentapetalae</taxon>
        <taxon>asterids</taxon>
        <taxon>lamiids</taxon>
        <taxon>Solanales</taxon>
        <taxon>Convolvulaceae</taxon>
        <taxon>Cuscuteae</taxon>
        <taxon>Cuscuta</taxon>
        <taxon>Cuscuta subgen. Cuscuta</taxon>
    </lineage>
</organism>
<comment type="caution">
    <text evidence="1">The sequence shown here is derived from an EMBL/GenBank/DDBJ whole genome shotgun (WGS) entry which is preliminary data.</text>
</comment>
<dbReference type="EMBL" id="CAMAPF010000801">
    <property type="protein sequence ID" value="CAH9118304.1"/>
    <property type="molecule type" value="Genomic_DNA"/>
</dbReference>